<evidence type="ECO:0000259" key="7">
    <source>
        <dbReference type="PROSITE" id="PS51471"/>
    </source>
</evidence>
<evidence type="ECO:0000313" key="9">
    <source>
        <dbReference type="Proteomes" id="UP001274830"/>
    </source>
</evidence>
<dbReference type="AlphaFoldDB" id="A0AAE0WW36"/>
<dbReference type="FunFam" id="2.60.120.620:FF:000021">
    <property type="entry name" value="WGS project CABT00000000 data, contig 2.8"/>
    <property type="match status" value="1"/>
</dbReference>
<feature type="domain" description="Fe2OG dioxygenase" evidence="7">
    <location>
        <begin position="144"/>
        <end position="261"/>
    </location>
</feature>
<keyword evidence="4" id="KW-0560">Oxidoreductase</keyword>
<dbReference type="InterPro" id="IPR045054">
    <property type="entry name" value="P4HA-like"/>
</dbReference>
<keyword evidence="9" id="KW-1185">Reference proteome</keyword>
<evidence type="ECO:0000256" key="4">
    <source>
        <dbReference type="ARBA" id="ARBA00023002"/>
    </source>
</evidence>
<dbReference type="Gene3D" id="2.60.120.620">
    <property type="entry name" value="q2cbj1_9rhob like domain"/>
    <property type="match status" value="1"/>
</dbReference>
<evidence type="ECO:0000256" key="2">
    <source>
        <dbReference type="ARBA" id="ARBA00022723"/>
    </source>
</evidence>
<dbReference type="EMBL" id="JAUTXT010000003">
    <property type="protein sequence ID" value="KAK3678919.1"/>
    <property type="molecule type" value="Genomic_DNA"/>
</dbReference>
<sequence length="273" mass="29919">MPPKSKQAKRSAGATRKDETGLISRVETAVPRWPPLTHLPTAADLTLTSVLSNQILTITGLWTPSLCKTYVSFLSTLPLVTTPGNPKKGEAVRVNDRYQTQDAGFAEQLWSATALRDLVNSPSIDGRLFDESEKTALWGGEVLGLNDNIRIYRYNPGQFFDQHYDDANNVVFTAPGSQSVPAKTTWTLLLYLTSPATGCQGGETVFYPEPTSKRDPTPQPVITELDVGMALLHRHGRDCMLHEGRKVTAGVKWVIRSDLGDSTLIVDPDLGEV</sequence>
<accession>A0AAE0WW36</accession>
<keyword evidence="2" id="KW-0479">Metal-binding</keyword>
<keyword evidence="5" id="KW-0408">Iron</keyword>
<evidence type="ECO:0000256" key="3">
    <source>
        <dbReference type="ARBA" id="ARBA00022964"/>
    </source>
</evidence>
<comment type="caution">
    <text evidence="8">The sequence shown here is derived from an EMBL/GenBank/DDBJ whole genome shotgun (WGS) entry which is preliminary data.</text>
</comment>
<dbReference type="GO" id="GO:0004656">
    <property type="term" value="F:procollagen-proline 4-dioxygenase activity"/>
    <property type="evidence" value="ECO:0007669"/>
    <property type="project" value="TreeGrafter"/>
</dbReference>
<dbReference type="SMART" id="SM00702">
    <property type="entry name" value="P4Hc"/>
    <property type="match status" value="1"/>
</dbReference>
<dbReference type="GO" id="GO:0005783">
    <property type="term" value="C:endoplasmic reticulum"/>
    <property type="evidence" value="ECO:0007669"/>
    <property type="project" value="TreeGrafter"/>
</dbReference>
<evidence type="ECO:0000313" key="8">
    <source>
        <dbReference type="EMBL" id="KAK3678919.1"/>
    </source>
</evidence>
<protein>
    <recommendedName>
        <fullName evidence="7">Fe2OG dioxygenase domain-containing protein</fullName>
    </recommendedName>
</protein>
<reference evidence="8" key="1">
    <citation type="submission" date="2023-07" db="EMBL/GenBank/DDBJ databases">
        <title>Black Yeasts Isolated from many extreme environments.</title>
        <authorList>
            <person name="Coleine C."/>
            <person name="Stajich J.E."/>
            <person name="Selbmann L."/>
        </authorList>
    </citation>
    <scope>NUCLEOTIDE SEQUENCE</scope>
    <source>
        <strain evidence="8">CCFEE 5485</strain>
    </source>
</reference>
<evidence type="ECO:0000256" key="6">
    <source>
        <dbReference type="SAM" id="MobiDB-lite"/>
    </source>
</evidence>
<evidence type="ECO:0000256" key="5">
    <source>
        <dbReference type="ARBA" id="ARBA00023004"/>
    </source>
</evidence>
<dbReference type="InterPro" id="IPR044862">
    <property type="entry name" value="Pro_4_hyd_alph_FE2OG_OXY"/>
</dbReference>
<evidence type="ECO:0000256" key="1">
    <source>
        <dbReference type="ARBA" id="ARBA00001961"/>
    </source>
</evidence>
<gene>
    <name evidence="8" type="ORF">LTR78_001372</name>
</gene>
<dbReference type="PANTHER" id="PTHR10869:SF236">
    <property type="entry name" value="PROLYL 4-HYDROXYLASE ALPHA SUBUNIT DOMAIN-CONTAINING PROTEIN"/>
    <property type="match status" value="1"/>
</dbReference>
<dbReference type="GO" id="GO:0031418">
    <property type="term" value="F:L-ascorbic acid binding"/>
    <property type="evidence" value="ECO:0007669"/>
    <property type="project" value="InterPro"/>
</dbReference>
<dbReference type="GO" id="GO:0005506">
    <property type="term" value="F:iron ion binding"/>
    <property type="evidence" value="ECO:0007669"/>
    <property type="project" value="InterPro"/>
</dbReference>
<proteinExistence type="predicted"/>
<organism evidence="8 9">
    <name type="scientific">Recurvomyces mirabilis</name>
    <dbReference type="NCBI Taxonomy" id="574656"/>
    <lineage>
        <taxon>Eukaryota</taxon>
        <taxon>Fungi</taxon>
        <taxon>Dikarya</taxon>
        <taxon>Ascomycota</taxon>
        <taxon>Pezizomycotina</taxon>
        <taxon>Dothideomycetes</taxon>
        <taxon>Dothideomycetidae</taxon>
        <taxon>Mycosphaerellales</taxon>
        <taxon>Teratosphaeriaceae</taxon>
        <taxon>Recurvomyces</taxon>
    </lineage>
</organism>
<feature type="region of interest" description="Disordered" evidence="6">
    <location>
        <begin position="1"/>
        <end position="20"/>
    </location>
</feature>
<comment type="cofactor">
    <cofactor evidence="1">
        <name>L-ascorbate</name>
        <dbReference type="ChEBI" id="CHEBI:38290"/>
    </cofactor>
</comment>
<dbReference type="PROSITE" id="PS51471">
    <property type="entry name" value="FE2OG_OXY"/>
    <property type="match status" value="1"/>
</dbReference>
<dbReference type="PANTHER" id="PTHR10869">
    <property type="entry name" value="PROLYL 4-HYDROXYLASE ALPHA SUBUNIT"/>
    <property type="match status" value="1"/>
</dbReference>
<dbReference type="Proteomes" id="UP001274830">
    <property type="component" value="Unassembled WGS sequence"/>
</dbReference>
<dbReference type="InterPro" id="IPR005123">
    <property type="entry name" value="Oxoglu/Fe-dep_dioxygenase_dom"/>
</dbReference>
<dbReference type="InterPro" id="IPR006620">
    <property type="entry name" value="Pro_4_hyd_alph"/>
</dbReference>
<keyword evidence="3" id="KW-0223">Dioxygenase</keyword>
<dbReference type="Pfam" id="PF13640">
    <property type="entry name" value="2OG-FeII_Oxy_3"/>
    <property type="match status" value="1"/>
</dbReference>
<name>A0AAE0WW36_9PEZI</name>